<sequence>MQSARSLVILPDSTVSTHAFSSDWAKRARSGVLSSLARCSSPRVHAKIDAIGFVDMSLKRPSYRFRIVFFVDRYSGQRLLSATWNDECAKAVIDSSVLYMASATPGALYLNSSISSTVPSSPVYTIFTVPGLRTT</sequence>
<proteinExistence type="predicted"/>
<name>A0A182NXH5_9DIPT</name>
<dbReference type="Proteomes" id="UP000075884">
    <property type="component" value="Unassembled WGS sequence"/>
</dbReference>
<dbReference type="VEuPathDB" id="VectorBase:ADIR014552"/>
<reference evidence="1" key="2">
    <citation type="submission" date="2020-05" db="UniProtKB">
        <authorList>
            <consortium name="EnsemblMetazoa"/>
        </authorList>
    </citation>
    <scope>IDENTIFICATION</scope>
    <source>
        <strain evidence="1">WRAIR2</strain>
    </source>
</reference>
<keyword evidence="2" id="KW-1185">Reference proteome</keyword>
<protein>
    <submittedName>
        <fullName evidence="1">Uncharacterized protein</fullName>
    </submittedName>
</protein>
<dbReference type="EnsemblMetazoa" id="ADIR014552-RA">
    <property type="protein sequence ID" value="ADIR014552-PA"/>
    <property type="gene ID" value="ADIR014552"/>
</dbReference>
<evidence type="ECO:0000313" key="1">
    <source>
        <dbReference type="EnsemblMetazoa" id="ADIR014552-PA"/>
    </source>
</evidence>
<reference evidence="2" key="1">
    <citation type="submission" date="2013-03" db="EMBL/GenBank/DDBJ databases">
        <title>The Genome Sequence of Anopheles dirus WRAIR2.</title>
        <authorList>
            <consortium name="The Broad Institute Genomics Platform"/>
            <person name="Neafsey D.E."/>
            <person name="Walton C."/>
            <person name="Walker B."/>
            <person name="Young S.K."/>
            <person name="Zeng Q."/>
            <person name="Gargeya S."/>
            <person name="Fitzgerald M."/>
            <person name="Haas B."/>
            <person name="Abouelleil A."/>
            <person name="Allen A.W."/>
            <person name="Alvarado L."/>
            <person name="Arachchi H.M."/>
            <person name="Berlin A.M."/>
            <person name="Chapman S.B."/>
            <person name="Gainer-Dewar J."/>
            <person name="Goldberg J."/>
            <person name="Griggs A."/>
            <person name="Gujja S."/>
            <person name="Hansen M."/>
            <person name="Howarth C."/>
            <person name="Imamovic A."/>
            <person name="Ireland A."/>
            <person name="Larimer J."/>
            <person name="McCowan C."/>
            <person name="Murphy C."/>
            <person name="Pearson M."/>
            <person name="Poon T.W."/>
            <person name="Priest M."/>
            <person name="Roberts A."/>
            <person name="Saif S."/>
            <person name="Shea T."/>
            <person name="Sisk P."/>
            <person name="Sykes S."/>
            <person name="Wortman J."/>
            <person name="Nusbaum C."/>
            <person name="Birren B."/>
        </authorList>
    </citation>
    <scope>NUCLEOTIDE SEQUENCE [LARGE SCALE GENOMIC DNA]</scope>
    <source>
        <strain evidence="2">WRAIR2</strain>
    </source>
</reference>
<dbReference type="AlphaFoldDB" id="A0A182NXH5"/>
<accession>A0A182NXH5</accession>
<evidence type="ECO:0000313" key="2">
    <source>
        <dbReference type="Proteomes" id="UP000075884"/>
    </source>
</evidence>
<organism evidence="1 2">
    <name type="scientific">Anopheles dirus</name>
    <dbReference type="NCBI Taxonomy" id="7168"/>
    <lineage>
        <taxon>Eukaryota</taxon>
        <taxon>Metazoa</taxon>
        <taxon>Ecdysozoa</taxon>
        <taxon>Arthropoda</taxon>
        <taxon>Hexapoda</taxon>
        <taxon>Insecta</taxon>
        <taxon>Pterygota</taxon>
        <taxon>Neoptera</taxon>
        <taxon>Endopterygota</taxon>
        <taxon>Diptera</taxon>
        <taxon>Nematocera</taxon>
        <taxon>Culicoidea</taxon>
        <taxon>Culicidae</taxon>
        <taxon>Anophelinae</taxon>
        <taxon>Anopheles</taxon>
    </lineage>
</organism>